<reference evidence="2" key="1">
    <citation type="submission" date="2022-03" db="EMBL/GenBank/DDBJ databases">
        <authorList>
            <person name="Martin H S."/>
        </authorList>
    </citation>
    <scope>NUCLEOTIDE SEQUENCE</scope>
</reference>
<proteinExistence type="predicted"/>
<feature type="compositionally biased region" description="Basic and acidic residues" evidence="1">
    <location>
        <begin position="72"/>
        <end position="81"/>
    </location>
</feature>
<protein>
    <submittedName>
        <fullName evidence="2">Uncharacterized protein</fullName>
    </submittedName>
</protein>
<name>A0ABN8HQZ8_9NEOP</name>
<feature type="region of interest" description="Disordered" evidence="1">
    <location>
        <begin position="60"/>
        <end position="101"/>
    </location>
</feature>
<keyword evidence="3" id="KW-1185">Reference proteome</keyword>
<sequence length="101" mass="11251">MFKVTFSVQLRDPTSPTVSGAVLERSRVIPKLPNRYHVCSERVRTGKKATPAKYRAGLYGANRKSAARKQQTRTDAREKMDSAISQGDALRTSSALEMPRL</sequence>
<accession>A0ABN8HQZ8</accession>
<evidence type="ECO:0000256" key="1">
    <source>
        <dbReference type="SAM" id="MobiDB-lite"/>
    </source>
</evidence>
<dbReference type="EMBL" id="OW152823">
    <property type="protein sequence ID" value="CAH2039979.1"/>
    <property type="molecule type" value="Genomic_DNA"/>
</dbReference>
<evidence type="ECO:0000313" key="3">
    <source>
        <dbReference type="Proteomes" id="UP000837857"/>
    </source>
</evidence>
<evidence type="ECO:0000313" key="2">
    <source>
        <dbReference type="EMBL" id="CAH2039979.1"/>
    </source>
</evidence>
<feature type="non-terminal residue" evidence="2">
    <location>
        <position position="101"/>
    </location>
</feature>
<dbReference type="Proteomes" id="UP000837857">
    <property type="component" value="Chromosome 11"/>
</dbReference>
<gene>
    <name evidence="2" type="ORF">IPOD504_LOCUS2169</name>
</gene>
<organism evidence="2 3">
    <name type="scientific">Iphiclides podalirius</name>
    <name type="common">scarce swallowtail</name>
    <dbReference type="NCBI Taxonomy" id="110791"/>
    <lineage>
        <taxon>Eukaryota</taxon>
        <taxon>Metazoa</taxon>
        <taxon>Ecdysozoa</taxon>
        <taxon>Arthropoda</taxon>
        <taxon>Hexapoda</taxon>
        <taxon>Insecta</taxon>
        <taxon>Pterygota</taxon>
        <taxon>Neoptera</taxon>
        <taxon>Endopterygota</taxon>
        <taxon>Lepidoptera</taxon>
        <taxon>Glossata</taxon>
        <taxon>Ditrysia</taxon>
        <taxon>Papilionoidea</taxon>
        <taxon>Papilionidae</taxon>
        <taxon>Papilioninae</taxon>
        <taxon>Iphiclides</taxon>
    </lineage>
</organism>